<dbReference type="Proteomes" id="UP000031258">
    <property type="component" value="Unassembled WGS sequence"/>
</dbReference>
<evidence type="ECO:0000313" key="2">
    <source>
        <dbReference type="Proteomes" id="UP000031258"/>
    </source>
</evidence>
<evidence type="ECO:0008006" key="3">
    <source>
        <dbReference type="Google" id="ProtNLM"/>
    </source>
</evidence>
<dbReference type="Pfam" id="PF06258">
    <property type="entry name" value="Mito_fiss_Elm1"/>
    <property type="match status" value="1"/>
</dbReference>
<dbReference type="PANTHER" id="PTHR33986">
    <property type="entry name" value="OS02G0535700 PROTEIN"/>
    <property type="match status" value="1"/>
</dbReference>
<dbReference type="RefSeq" id="WP_039457225.1">
    <property type="nucleotide sequence ID" value="NZ_JSWE01000124.1"/>
</dbReference>
<gene>
    <name evidence="1" type="ORF">NF27_EY01960</name>
</gene>
<dbReference type="OrthoDB" id="272235at2"/>
<proteinExistence type="predicted"/>
<dbReference type="AlphaFoldDB" id="A0A0C1QYP1"/>
<evidence type="ECO:0000313" key="1">
    <source>
        <dbReference type="EMBL" id="KIE05100.1"/>
    </source>
</evidence>
<accession>A0A0C1QYP1</accession>
<dbReference type="EMBL" id="JSWE01000124">
    <property type="protein sequence ID" value="KIE05100.1"/>
    <property type="molecule type" value="Genomic_DNA"/>
</dbReference>
<dbReference type="STRING" id="86105.NF27_EY01960"/>
<reference evidence="1 2" key="1">
    <citation type="submission" date="2014-11" db="EMBL/GenBank/DDBJ databases">
        <title>A Rickettsiales Symbiont of Amoebae With Ancient Features.</title>
        <authorList>
            <person name="Schulz F."/>
            <person name="Martijn J."/>
            <person name="Wascher F."/>
            <person name="Kostanjsek R."/>
            <person name="Ettema T.J."/>
            <person name="Horn M."/>
        </authorList>
    </citation>
    <scope>NUCLEOTIDE SEQUENCE [LARGE SCALE GENOMIC DNA]</scope>
    <source>
        <strain evidence="1 2">UWC36</strain>
    </source>
</reference>
<protein>
    <recommendedName>
        <fullName evidence="3">Nucleoside-diphosphate-sugar epimerase</fullName>
    </recommendedName>
</protein>
<comment type="caution">
    <text evidence="1">The sequence shown here is derived from an EMBL/GenBank/DDBJ whole genome shotgun (WGS) entry which is preliminary data.</text>
</comment>
<name>A0A0C1QYP1_9RICK</name>
<dbReference type="InterPro" id="IPR009367">
    <property type="entry name" value="Elm1-like"/>
</dbReference>
<sequence>MSLKVFVLTDDRAGNSNQAIALAKLLGFDYEEKRLEYNKLAAIPFFFKSGFELLNKNSIEHLIQDEPDIIISAGRRAASVALALKDRNRSTKIIQILGAEKNYKLFDLVILPEHDRKQFISYPDNVIFTPLAISCFSRYELEQESLKWQPVLAKYKQPYLAVLIGGNSKKCKFKEKHITDFINNVTNIAKNYSGSLLITSSRRTPIALVGKLKQALEKTEASYFLYEPEKYANNPYKAFLSNAKAILVTGDSISMCSEACSLGKPVFIYAPRSMLSSKHMAFVKHLFKVGLAAPISNKFEPFTPLKHNYTQMLIENIKQRLHL</sequence>
<organism evidence="1 2">
    <name type="scientific">Candidatus Jidaibacter acanthamoebae</name>
    <dbReference type="NCBI Taxonomy" id="86105"/>
    <lineage>
        <taxon>Bacteria</taxon>
        <taxon>Pseudomonadati</taxon>
        <taxon>Pseudomonadota</taxon>
        <taxon>Alphaproteobacteria</taxon>
        <taxon>Rickettsiales</taxon>
        <taxon>Candidatus Midichloriaceae</taxon>
        <taxon>Candidatus Jidaibacter</taxon>
    </lineage>
</organism>
<dbReference type="PANTHER" id="PTHR33986:SF15">
    <property type="entry name" value="MITOCHONDRIAL FISSION PROTEIN ELM1"/>
    <property type="match status" value="1"/>
</dbReference>
<keyword evidence="2" id="KW-1185">Reference proteome</keyword>
<dbReference type="SUPFAM" id="SSF53756">
    <property type="entry name" value="UDP-Glycosyltransferase/glycogen phosphorylase"/>
    <property type="match status" value="1"/>
</dbReference>